<reference evidence="3" key="1">
    <citation type="journal article" date="2014" name="Environ. Microbiol.">
        <title>Comparative genomics of the marine bacterial genus Glaciecola reveals the high degree of genomic diversity and genomic characteristic for cold adaptation.</title>
        <authorList>
            <person name="Qin Q.L."/>
            <person name="Xie B.B."/>
            <person name="Yu Y."/>
            <person name="Shu Y.L."/>
            <person name="Rong J.C."/>
            <person name="Zhang Y.J."/>
            <person name="Zhao D.L."/>
            <person name="Chen X.L."/>
            <person name="Zhang X.Y."/>
            <person name="Chen B."/>
            <person name="Zhou B.C."/>
            <person name="Zhang Y.Z."/>
        </authorList>
    </citation>
    <scope>NUCLEOTIDE SEQUENCE [LARGE SCALE GENOMIC DNA]</scope>
    <source>
        <strain evidence="3">ACAM 615</strain>
    </source>
</reference>
<dbReference type="OrthoDB" id="9813804at2"/>
<feature type="transmembrane region" description="Helical" evidence="1">
    <location>
        <begin position="68"/>
        <end position="86"/>
    </location>
</feature>
<dbReference type="RefSeq" id="WP_006012547.1">
    <property type="nucleotide sequence ID" value="NZ_AUAV01000011.1"/>
</dbReference>
<name>K6Y9T8_9ALTE</name>
<dbReference type="Pfam" id="PF03334">
    <property type="entry name" value="PhaG_MnhG_YufB"/>
    <property type="match status" value="1"/>
</dbReference>
<dbReference type="AlphaFoldDB" id="K6Y9T8"/>
<comment type="caution">
    <text evidence="2">The sequence shown here is derived from an EMBL/GenBank/DDBJ whole genome shotgun (WGS) entry which is preliminary data.</text>
</comment>
<dbReference type="STRING" id="1121922.GCA_000428905_02132"/>
<keyword evidence="3" id="KW-1185">Reference proteome</keyword>
<protein>
    <recommendedName>
        <fullName evidence="4">Multicomponent Na+:H+ antiporter subunit G</fullName>
    </recommendedName>
</protein>
<organism evidence="2 3">
    <name type="scientific">Brumicola pallidula DSM 14239 = ACAM 615</name>
    <dbReference type="NCBI Taxonomy" id="1121922"/>
    <lineage>
        <taxon>Bacteria</taxon>
        <taxon>Pseudomonadati</taxon>
        <taxon>Pseudomonadota</taxon>
        <taxon>Gammaproteobacteria</taxon>
        <taxon>Alteromonadales</taxon>
        <taxon>Alteromonadaceae</taxon>
        <taxon>Brumicola</taxon>
    </lineage>
</organism>
<accession>K6Y9T8</accession>
<dbReference type="PANTHER" id="PTHR34703:SF1">
    <property type="entry name" value="ANTIPORTER SUBUNIT MNHG2-RELATED"/>
    <property type="match status" value="1"/>
</dbReference>
<keyword evidence="1" id="KW-0472">Membrane</keyword>
<feature type="transmembrane region" description="Helical" evidence="1">
    <location>
        <begin position="6"/>
        <end position="30"/>
    </location>
</feature>
<dbReference type="GO" id="GO:0015385">
    <property type="term" value="F:sodium:proton antiporter activity"/>
    <property type="evidence" value="ECO:0007669"/>
    <property type="project" value="TreeGrafter"/>
</dbReference>
<gene>
    <name evidence="2" type="ORF">GPAL_2655</name>
</gene>
<proteinExistence type="predicted"/>
<dbReference type="Proteomes" id="UP000006251">
    <property type="component" value="Unassembled WGS sequence"/>
</dbReference>
<dbReference type="EMBL" id="BAEQ01000045">
    <property type="protein sequence ID" value="GAC29509.1"/>
    <property type="molecule type" value="Genomic_DNA"/>
</dbReference>
<evidence type="ECO:0000313" key="3">
    <source>
        <dbReference type="Proteomes" id="UP000006251"/>
    </source>
</evidence>
<feature type="transmembrane region" description="Helical" evidence="1">
    <location>
        <begin position="42"/>
        <end position="62"/>
    </location>
</feature>
<keyword evidence="1" id="KW-1133">Transmembrane helix</keyword>
<evidence type="ECO:0008006" key="4">
    <source>
        <dbReference type="Google" id="ProtNLM"/>
    </source>
</evidence>
<dbReference type="InterPro" id="IPR005133">
    <property type="entry name" value="PhaG_MnhG_YufB"/>
</dbReference>
<sequence length="108" mass="11590">MNLVDIYTIVMTSGGLVFFIAGTIGLLRFPDAISRLHALTKADNLGLGLIVLGILPQVSSIFDAVQLVFIWFIVMLSGAASCYLIANIGSAADKLPSELQNKEVNHEL</sequence>
<evidence type="ECO:0000256" key="1">
    <source>
        <dbReference type="SAM" id="Phobius"/>
    </source>
</evidence>
<evidence type="ECO:0000313" key="2">
    <source>
        <dbReference type="EMBL" id="GAC29509.1"/>
    </source>
</evidence>
<dbReference type="PANTHER" id="PTHR34703">
    <property type="entry name" value="ANTIPORTER SUBUNIT MNHG2-RELATED"/>
    <property type="match status" value="1"/>
</dbReference>
<keyword evidence="1" id="KW-0812">Transmembrane</keyword>